<feature type="transmembrane region" description="Helical" evidence="7">
    <location>
        <begin position="39"/>
        <end position="60"/>
    </location>
</feature>
<keyword evidence="9" id="KW-1185">Reference proteome</keyword>
<dbReference type="Proteomes" id="UP001501771">
    <property type="component" value="Unassembled WGS sequence"/>
</dbReference>
<evidence type="ECO:0000256" key="6">
    <source>
        <dbReference type="SAM" id="MobiDB-lite"/>
    </source>
</evidence>
<evidence type="ECO:0000256" key="1">
    <source>
        <dbReference type="ARBA" id="ARBA00004651"/>
    </source>
</evidence>
<accession>A0ABN2ZL43</accession>
<dbReference type="PANTHER" id="PTHR39087">
    <property type="entry name" value="UPF0104 MEMBRANE PROTEIN MJ1595"/>
    <property type="match status" value="1"/>
</dbReference>
<comment type="subcellular location">
    <subcellularLocation>
        <location evidence="1">Cell membrane</location>
        <topology evidence="1">Multi-pass membrane protein</topology>
    </subcellularLocation>
</comment>
<keyword evidence="2" id="KW-1003">Cell membrane</keyword>
<sequence length="370" mass="39658">MLRVSKPVLPPSPGGDAGRRVPPILESESSSPLQKTVRFTLSLLLLYLIFGLLIPSFASYQDVWDALTSLGAAAVIVLTLLTLLVESCKAGAFALMIEPLRFRDAFLAQESAAVVSNTVPGPSGTAARYVSYRKLGISNEDFATSYVVNSSISNGLPLVLPSLGLVLLSTQKDVPASVWTLALIGLGVSLVLVALAVLVLRSERFAYGFGVRVGRFLNWVRGVVRRPPGEELGETVVEWRHDVVDIFRARWLGLVAVFATRELATYLILLVSLRALGVGSDVLTAVEIFAVYTVVRLATLVEITPGNVGISEALYIAALDWAADGRDSDAIVAAVFVFRMFTYLGPILLGGGCSYLLARRFRGMAATSAP</sequence>
<evidence type="ECO:0000256" key="7">
    <source>
        <dbReference type="SAM" id="Phobius"/>
    </source>
</evidence>
<keyword evidence="5 7" id="KW-0472">Membrane</keyword>
<feature type="transmembrane region" description="Helical" evidence="7">
    <location>
        <begin position="251"/>
        <end position="273"/>
    </location>
</feature>
<feature type="transmembrane region" description="Helical" evidence="7">
    <location>
        <begin position="176"/>
        <end position="200"/>
    </location>
</feature>
<evidence type="ECO:0000313" key="9">
    <source>
        <dbReference type="Proteomes" id="UP001501771"/>
    </source>
</evidence>
<dbReference type="PANTHER" id="PTHR39087:SF2">
    <property type="entry name" value="UPF0104 MEMBRANE PROTEIN MJ1595"/>
    <property type="match status" value="1"/>
</dbReference>
<dbReference type="InterPro" id="IPR022791">
    <property type="entry name" value="L-PG_synthase/AglD"/>
</dbReference>
<name>A0ABN2ZL43_9ACTN</name>
<feature type="transmembrane region" description="Helical" evidence="7">
    <location>
        <begin position="152"/>
        <end position="170"/>
    </location>
</feature>
<protein>
    <recommendedName>
        <fullName evidence="10">Flippase-like domain-containing protein</fullName>
    </recommendedName>
</protein>
<keyword evidence="3 7" id="KW-0812">Transmembrane</keyword>
<evidence type="ECO:0000313" key="8">
    <source>
        <dbReference type="EMBL" id="GAA2143821.1"/>
    </source>
</evidence>
<evidence type="ECO:0000256" key="2">
    <source>
        <dbReference type="ARBA" id="ARBA00022475"/>
    </source>
</evidence>
<feature type="region of interest" description="Disordered" evidence="6">
    <location>
        <begin position="1"/>
        <end position="27"/>
    </location>
</feature>
<feature type="transmembrane region" description="Helical" evidence="7">
    <location>
        <begin position="330"/>
        <end position="358"/>
    </location>
</feature>
<evidence type="ECO:0000256" key="4">
    <source>
        <dbReference type="ARBA" id="ARBA00022989"/>
    </source>
</evidence>
<reference evidence="8 9" key="1">
    <citation type="journal article" date="2019" name="Int. J. Syst. Evol. Microbiol.">
        <title>The Global Catalogue of Microorganisms (GCM) 10K type strain sequencing project: providing services to taxonomists for standard genome sequencing and annotation.</title>
        <authorList>
            <consortium name="The Broad Institute Genomics Platform"/>
            <consortium name="The Broad Institute Genome Sequencing Center for Infectious Disease"/>
            <person name="Wu L."/>
            <person name="Ma J."/>
        </authorList>
    </citation>
    <scope>NUCLEOTIDE SEQUENCE [LARGE SCALE GENOMIC DNA]</scope>
    <source>
        <strain evidence="8 9">JCM 16022</strain>
    </source>
</reference>
<proteinExistence type="predicted"/>
<keyword evidence="4 7" id="KW-1133">Transmembrane helix</keyword>
<dbReference type="Pfam" id="PF03706">
    <property type="entry name" value="LPG_synthase_TM"/>
    <property type="match status" value="1"/>
</dbReference>
<feature type="transmembrane region" description="Helical" evidence="7">
    <location>
        <begin position="66"/>
        <end position="85"/>
    </location>
</feature>
<organism evidence="8 9">
    <name type="scientific">Nocardioides koreensis</name>
    <dbReference type="NCBI Taxonomy" id="433651"/>
    <lineage>
        <taxon>Bacteria</taxon>
        <taxon>Bacillati</taxon>
        <taxon>Actinomycetota</taxon>
        <taxon>Actinomycetes</taxon>
        <taxon>Propionibacteriales</taxon>
        <taxon>Nocardioidaceae</taxon>
        <taxon>Nocardioides</taxon>
    </lineage>
</organism>
<evidence type="ECO:0000256" key="3">
    <source>
        <dbReference type="ARBA" id="ARBA00022692"/>
    </source>
</evidence>
<evidence type="ECO:0000256" key="5">
    <source>
        <dbReference type="ARBA" id="ARBA00023136"/>
    </source>
</evidence>
<evidence type="ECO:0008006" key="10">
    <source>
        <dbReference type="Google" id="ProtNLM"/>
    </source>
</evidence>
<comment type="caution">
    <text evidence="8">The sequence shown here is derived from an EMBL/GenBank/DDBJ whole genome shotgun (WGS) entry which is preliminary data.</text>
</comment>
<gene>
    <name evidence="8" type="ORF">GCM10009844_16660</name>
</gene>
<dbReference type="EMBL" id="BAAAQR010000004">
    <property type="protein sequence ID" value="GAA2143821.1"/>
    <property type="molecule type" value="Genomic_DNA"/>
</dbReference>